<sequence length="263" mass="27388">MVELLAGADAETFGRGTGVAWLAYDLSALGALVAFACIRHAKYSLRFRMIWLTMAAVSLGGVGIWLANSVALLGIRVHDTTMRYNVALGASALAIAVVGVLAGLLISGRTPQLPRLVVAGLTTGLSVGLSTYLTLDALTVQGSVDETLGLIGVSVLLSMALSTATLWAAQVVRPVWLRVVVSLLFGIGVGAVYYTAVAALEFSLDAGGRIPSGLPLFDLVFPMFVIGSMGLTIPITAVLIAPDRRDTAETPAPPADRRRALIS</sequence>
<dbReference type="Pfam" id="PF03707">
    <property type="entry name" value="MHYT"/>
    <property type="match status" value="1"/>
</dbReference>
<protein>
    <submittedName>
        <fullName evidence="3">NO-binding membrane sensor protein with MHYT domain</fullName>
    </submittedName>
</protein>
<dbReference type="InterPro" id="IPR005330">
    <property type="entry name" value="MHYT_dom"/>
</dbReference>
<feature type="domain" description="MHYT" evidence="2">
    <location>
        <begin position="15"/>
        <end position="203"/>
    </location>
</feature>
<reference evidence="3 4" key="1">
    <citation type="submission" date="2018-05" db="EMBL/GenBank/DDBJ databases">
        <title>Genomic Encyclopedia of Type Strains, Phase IV (KMG-IV): sequencing the most valuable type-strain genomes for metagenomic binning, comparative biology and taxonomic classification.</title>
        <authorList>
            <person name="Goeker M."/>
        </authorList>
    </citation>
    <scope>NUCLEOTIDE SEQUENCE [LARGE SCALE GENOMIC DNA]</scope>
    <source>
        <strain evidence="3 4">DSM 44717</strain>
    </source>
</reference>
<comment type="caution">
    <text evidence="3">The sequence shown here is derived from an EMBL/GenBank/DDBJ whole genome shotgun (WGS) entry which is preliminary data.</text>
</comment>
<evidence type="ECO:0000313" key="4">
    <source>
        <dbReference type="Proteomes" id="UP000246410"/>
    </source>
</evidence>
<feature type="transmembrane region" description="Helical" evidence="1">
    <location>
        <begin position="50"/>
        <end position="75"/>
    </location>
</feature>
<accession>A0A317NA55</accession>
<keyword evidence="4" id="KW-1185">Reference proteome</keyword>
<dbReference type="PANTHER" id="PTHR35152">
    <property type="entry name" value="DOMAIN SIGNALLING PROTEIN, PUTATIVE (AFU_ORTHOLOGUE AFUA_5G11310)-RELATED"/>
    <property type="match status" value="1"/>
</dbReference>
<dbReference type="PROSITE" id="PS50924">
    <property type="entry name" value="MHYT"/>
    <property type="match status" value="1"/>
</dbReference>
<dbReference type="PANTHER" id="PTHR35152:SF1">
    <property type="entry name" value="DOMAIN SIGNALLING PROTEIN, PUTATIVE (AFU_ORTHOLOGUE AFUA_5G11310)-RELATED"/>
    <property type="match status" value="1"/>
</dbReference>
<gene>
    <name evidence="3" type="ORF">DFR69_10996</name>
</gene>
<dbReference type="EMBL" id="QGTL01000009">
    <property type="protein sequence ID" value="PWV72181.1"/>
    <property type="molecule type" value="Genomic_DNA"/>
</dbReference>
<feature type="transmembrane region" description="Helical" evidence="1">
    <location>
        <begin position="87"/>
        <end position="106"/>
    </location>
</feature>
<dbReference type="AlphaFoldDB" id="A0A317NA55"/>
<feature type="transmembrane region" description="Helical" evidence="1">
    <location>
        <begin position="113"/>
        <end position="135"/>
    </location>
</feature>
<evidence type="ECO:0000313" key="3">
    <source>
        <dbReference type="EMBL" id="PWV72181.1"/>
    </source>
</evidence>
<proteinExistence type="predicted"/>
<feature type="transmembrane region" description="Helical" evidence="1">
    <location>
        <begin position="219"/>
        <end position="241"/>
    </location>
</feature>
<dbReference type="RefSeq" id="WP_110039716.1">
    <property type="nucleotide sequence ID" value="NZ_QGTL01000009.1"/>
</dbReference>
<feature type="transmembrane region" description="Helical" evidence="1">
    <location>
        <begin position="175"/>
        <end position="199"/>
    </location>
</feature>
<keyword evidence="1" id="KW-0472">Membrane</keyword>
<keyword evidence="1" id="KW-0812">Transmembrane</keyword>
<feature type="transmembrane region" description="Helical" evidence="1">
    <location>
        <begin position="147"/>
        <end position="168"/>
    </location>
</feature>
<name>A0A317NA55_9NOCA</name>
<keyword evidence="1" id="KW-1133">Transmembrane helix</keyword>
<evidence type="ECO:0000256" key="1">
    <source>
        <dbReference type="PROSITE-ProRule" id="PRU00244"/>
    </source>
</evidence>
<dbReference type="GO" id="GO:0016020">
    <property type="term" value="C:membrane"/>
    <property type="evidence" value="ECO:0007669"/>
    <property type="project" value="UniProtKB-UniRule"/>
</dbReference>
<feature type="transmembrane region" description="Helical" evidence="1">
    <location>
        <begin position="20"/>
        <end position="38"/>
    </location>
</feature>
<dbReference type="Proteomes" id="UP000246410">
    <property type="component" value="Unassembled WGS sequence"/>
</dbReference>
<evidence type="ECO:0000259" key="2">
    <source>
        <dbReference type="PROSITE" id="PS50924"/>
    </source>
</evidence>
<organism evidence="3 4">
    <name type="scientific">Nocardia neocaledoniensis</name>
    <dbReference type="NCBI Taxonomy" id="236511"/>
    <lineage>
        <taxon>Bacteria</taxon>
        <taxon>Bacillati</taxon>
        <taxon>Actinomycetota</taxon>
        <taxon>Actinomycetes</taxon>
        <taxon>Mycobacteriales</taxon>
        <taxon>Nocardiaceae</taxon>
        <taxon>Nocardia</taxon>
    </lineage>
</organism>